<dbReference type="Pfam" id="PF00072">
    <property type="entry name" value="Response_reg"/>
    <property type="match status" value="1"/>
</dbReference>
<organism evidence="4 5">
    <name type="scientific">Pseudoxanthomonas taiwanensis</name>
    <dbReference type="NCBI Taxonomy" id="176598"/>
    <lineage>
        <taxon>Bacteria</taxon>
        <taxon>Pseudomonadati</taxon>
        <taxon>Pseudomonadota</taxon>
        <taxon>Gammaproteobacteria</taxon>
        <taxon>Lysobacterales</taxon>
        <taxon>Lysobacteraceae</taxon>
        <taxon>Pseudoxanthomonas</taxon>
    </lineage>
</organism>
<dbReference type="EMBL" id="PDWK01000025">
    <property type="protein sequence ID" value="KAF1689209.1"/>
    <property type="molecule type" value="Genomic_DNA"/>
</dbReference>
<evidence type="ECO:0000256" key="2">
    <source>
        <dbReference type="PROSITE-ProRule" id="PRU00169"/>
    </source>
</evidence>
<reference evidence="4" key="1">
    <citation type="submission" date="2017-10" db="EMBL/GenBank/DDBJ databases">
        <title>Whole genome sequencing of members of genus Pseudoxanthomonas.</title>
        <authorList>
            <person name="Kumar S."/>
            <person name="Bansal K."/>
            <person name="Kaur A."/>
            <person name="Patil P."/>
            <person name="Sharma S."/>
            <person name="Patil P.B."/>
        </authorList>
    </citation>
    <scope>NUCLEOTIDE SEQUENCE</scope>
    <source>
        <strain evidence="4">DSM 22914</strain>
    </source>
</reference>
<dbReference type="PANTHER" id="PTHR44591">
    <property type="entry name" value="STRESS RESPONSE REGULATOR PROTEIN 1"/>
    <property type="match status" value="1"/>
</dbReference>
<dbReference type="InterPro" id="IPR011006">
    <property type="entry name" value="CheY-like_superfamily"/>
</dbReference>
<name>A0A921NVM8_9GAMM</name>
<proteinExistence type="predicted"/>
<evidence type="ECO:0000256" key="1">
    <source>
        <dbReference type="ARBA" id="ARBA00022553"/>
    </source>
</evidence>
<evidence type="ECO:0000313" key="5">
    <source>
        <dbReference type="Proteomes" id="UP000717981"/>
    </source>
</evidence>
<sequence>MLFVDDDLLLRDVVAEALELAGFRVTVAGGGAEALRVLRGEGPVDVVFSDVVMPHGVSGVELAQEALALRPGIRVVLASGHPRSQLPPLPGQVAFIAKPYRVAELVDKIADIGAGRA</sequence>
<dbReference type="SUPFAM" id="SSF52172">
    <property type="entry name" value="CheY-like"/>
    <property type="match status" value="1"/>
</dbReference>
<evidence type="ECO:0000313" key="4">
    <source>
        <dbReference type="EMBL" id="KAF1689209.1"/>
    </source>
</evidence>
<dbReference type="SMART" id="SM00448">
    <property type="entry name" value="REC"/>
    <property type="match status" value="1"/>
</dbReference>
<protein>
    <submittedName>
        <fullName evidence="4">Two-component system response regulator</fullName>
    </submittedName>
</protein>
<dbReference type="InterPro" id="IPR001789">
    <property type="entry name" value="Sig_transdc_resp-reg_receiver"/>
</dbReference>
<keyword evidence="5" id="KW-1185">Reference proteome</keyword>
<dbReference type="PROSITE" id="PS50110">
    <property type="entry name" value="RESPONSE_REGULATORY"/>
    <property type="match status" value="1"/>
</dbReference>
<comment type="caution">
    <text evidence="4">The sequence shown here is derived from an EMBL/GenBank/DDBJ whole genome shotgun (WGS) entry which is preliminary data.</text>
</comment>
<dbReference type="Gene3D" id="3.40.50.2300">
    <property type="match status" value="1"/>
</dbReference>
<feature type="modified residue" description="4-aspartylphosphate" evidence="2">
    <location>
        <position position="50"/>
    </location>
</feature>
<dbReference type="Proteomes" id="UP000717981">
    <property type="component" value="Unassembled WGS sequence"/>
</dbReference>
<dbReference type="OrthoDB" id="9784719at2"/>
<dbReference type="AlphaFoldDB" id="A0A921NVM8"/>
<keyword evidence="1 2" id="KW-0597">Phosphoprotein</keyword>
<accession>A0A921NVM8</accession>
<gene>
    <name evidence="4" type="ORF">CR938_06710</name>
</gene>
<evidence type="ECO:0000259" key="3">
    <source>
        <dbReference type="PROSITE" id="PS50110"/>
    </source>
</evidence>
<dbReference type="PANTHER" id="PTHR44591:SF21">
    <property type="entry name" value="TWO-COMPONENT RESPONSE REGULATOR"/>
    <property type="match status" value="1"/>
</dbReference>
<dbReference type="InterPro" id="IPR050595">
    <property type="entry name" value="Bact_response_regulator"/>
</dbReference>
<feature type="domain" description="Response regulatory" evidence="3">
    <location>
        <begin position="1"/>
        <end position="113"/>
    </location>
</feature>
<dbReference type="GO" id="GO:0000160">
    <property type="term" value="P:phosphorelay signal transduction system"/>
    <property type="evidence" value="ECO:0007669"/>
    <property type="project" value="InterPro"/>
</dbReference>